<protein>
    <submittedName>
        <fullName evidence="4">Response regulator transcription factor</fullName>
    </submittedName>
</protein>
<keyword evidence="1" id="KW-0597">Phosphoprotein</keyword>
<dbReference type="OrthoDB" id="2168082at2"/>
<dbReference type="Gene3D" id="3.40.50.2300">
    <property type="match status" value="1"/>
</dbReference>
<dbReference type="Pfam" id="PF04397">
    <property type="entry name" value="LytTR"/>
    <property type="match status" value="1"/>
</dbReference>
<name>A0A554VQB8_9FLAO</name>
<reference evidence="4 5" key="1">
    <citation type="submission" date="2019-07" db="EMBL/GenBank/DDBJ databases">
        <title>The draft genome sequence of Aquimarina algiphila M91.</title>
        <authorList>
            <person name="Meng X."/>
        </authorList>
    </citation>
    <scope>NUCLEOTIDE SEQUENCE [LARGE SCALE GENOMIC DNA]</scope>
    <source>
        <strain evidence="4 5">M91</strain>
    </source>
</reference>
<comment type="caution">
    <text evidence="4">The sequence shown here is derived from an EMBL/GenBank/DDBJ whole genome shotgun (WGS) entry which is preliminary data.</text>
</comment>
<dbReference type="SMART" id="SM00448">
    <property type="entry name" value="REC"/>
    <property type="match status" value="1"/>
</dbReference>
<feature type="domain" description="HTH LytTR-type" evidence="3">
    <location>
        <begin position="145"/>
        <end position="252"/>
    </location>
</feature>
<feature type="domain" description="Response regulatory" evidence="2">
    <location>
        <begin position="2"/>
        <end position="115"/>
    </location>
</feature>
<proteinExistence type="predicted"/>
<dbReference type="AlphaFoldDB" id="A0A554VQB8"/>
<dbReference type="Gene3D" id="2.40.50.1020">
    <property type="entry name" value="LytTr DNA-binding domain"/>
    <property type="match status" value="1"/>
</dbReference>
<dbReference type="InterPro" id="IPR011006">
    <property type="entry name" value="CheY-like_superfamily"/>
</dbReference>
<evidence type="ECO:0000313" key="5">
    <source>
        <dbReference type="Proteomes" id="UP000318833"/>
    </source>
</evidence>
<dbReference type="GO" id="GO:0003677">
    <property type="term" value="F:DNA binding"/>
    <property type="evidence" value="ECO:0007669"/>
    <property type="project" value="InterPro"/>
</dbReference>
<keyword evidence="5" id="KW-1185">Reference proteome</keyword>
<dbReference type="PROSITE" id="PS50930">
    <property type="entry name" value="HTH_LYTTR"/>
    <property type="match status" value="1"/>
</dbReference>
<dbReference type="InterPro" id="IPR001789">
    <property type="entry name" value="Sig_transdc_resp-reg_receiver"/>
</dbReference>
<evidence type="ECO:0000313" key="4">
    <source>
        <dbReference type="EMBL" id="TSE10720.1"/>
    </source>
</evidence>
<dbReference type="Proteomes" id="UP000318833">
    <property type="component" value="Unassembled WGS sequence"/>
</dbReference>
<dbReference type="PANTHER" id="PTHR37299:SF1">
    <property type="entry name" value="STAGE 0 SPORULATION PROTEIN A HOMOLOG"/>
    <property type="match status" value="1"/>
</dbReference>
<dbReference type="SUPFAM" id="SSF52172">
    <property type="entry name" value="CheY-like"/>
    <property type="match status" value="1"/>
</dbReference>
<dbReference type="PANTHER" id="PTHR37299">
    <property type="entry name" value="TRANSCRIPTIONAL REGULATOR-RELATED"/>
    <property type="match status" value="1"/>
</dbReference>
<evidence type="ECO:0000256" key="1">
    <source>
        <dbReference type="PROSITE-ProRule" id="PRU00169"/>
    </source>
</evidence>
<dbReference type="Pfam" id="PF00072">
    <property type="entry name" value="Response_reg"/>
    <property type="match status" value="1"/>
</dbReference>
<sequence>MTAIIIEDENIASRRLASLIEELAPEIEIAGQITSVESGKHWFDNNPLPDLIFLDIQLNDGYGFDILDTLEDHPPVIFTTAYNEYAIRGFKYNGLDYLLKPIDKKDLKNALTKYRKNLPNDSTAIENEKFERIKNLFSKEFKKRFMVKVGNQFNTFSVDDIAYFKSDEGLIFLHTHKDQHYPIEYSIDQLEDILDPVQFFRINRKFMVSVKAVIEIHSYFNSRLLLKLRPSDDDNVIVSRERTSNFKKWLDL</sequence>
<dbReference type="InterPro" id="IPR046947">
    <property type="entry name" value="LytR-like"/>
</dbReference>
<accession>A0A554VQB8</accession>
<feature type="modified residue" description="4-aspartylphosphate" evidence="1">
    <location>
        <position position="55"/>
    </location>
</feature>
<evidence type="ECO:0000259" key="3">
    <source>
        <dbReference type="PROSITE" id="PS50930"/>
    </source>
</evidence>
<dbReference type="PROSITE" id="PS50110">
    <property type="entry name" value="RESPONSE_REGULATORY"/>
    <property type="match status" value="1"/>
</dbReference>
<evidence type="ECO:0000259" key="2">
    <source>
        <dbReference type="PROSITE" id="PS50110"/>
    </source>
</evidence>
<dbReference type="SMART" id="SM00850">
    <property type="entry name" value="LytTR"/>
    <property type="match status" value="1"/>
</dbReference>
<organism evidence="4 5">
    <name type="scientific">Aquimarina algiphila</name>
    <dbReference type="NCBI Taxonomy" id="2047982"/>
    <lineage>
        <taxon>Bacteria</taxon>
        <taxon>Pseudomonadati</taxon>
        <taxon>Bacteroidota</taxon>
        <taxon>Flavobacteriia</taxon>
        <taxon>Flavobacteriales</taxon>
        <taxon>Flavobacteriaceae</taxon>
        <taxon>Aquimarina</taxon>
    </lineage>
</organism>
<dbReference type="InterPro" id="IPR007492">
    <property type="entry name" value="LytTR_DNA-bd_dom"/>
</dbReference>
<dbReference type="RefSeq" id="WP_109437112.1">
    <property type="nucleotide sequence ID" value="NZ_CANMIK010000006.1"/>
</dbReference>
<dbReference type="GO" id="GO:0000156">
    <property type="term" value="F:phosphorelay response regulator activity"/>
    <property type="evidence" value="ECO:0007669"/>
    <property type="project" value="InterPro"/>
</dbReference>
<dbReference type="EMBL" id="VLNR01000005">
    <property type="protein sequence ID" value="TSE10720.1"/>
    <property type="molecule type" value="Genomic_DNA"/>
</dbReference>
<gene>
    <name evidence="4" type="ORF">FOF46_03820</name>
</gene>